<dbReference type="OMA" id="TYPKDEY"/>
<evidence type="ECO:0000256" key="2">
    <source>
        <dbReference type="ARBA" id="ARBA00022737"/>
    </source>
</evidence>
<dbReference type="SUPFAM" id="SSF47473">
    <property type="entry name" value="EF-hand"/>
    <property type="match status" value="1"/>
</dbReference>
<dbReference type="PANTHER" id="PTHR34524:SF6">
    <property type="entry name" value="CALCYPHOSINE LIKE"/>
    <property type="match status" value="1"/>
</dbReference>
<dbReference type="Pfam" id="PF24569">
    <property type="entry name" value="CFAP161"/>
    <property type="match status" value="1"/>
</dbReference>
<dbReference type="PROSITE" id="PS50222">
    <property type="entry name" value="EF_HAND_2"/>
    <property type="match status" value="3"/>
</dbReference>
<dbReference type="InterPro" id="IPR002048">
    <property type="entry name" value="EF_hand_dom"/>
</dbReference>
<dbReference type="InterPro" id="IPR018247">
    <property type="entry name" value="EF_Hand_1_Ca_BS"/>
</dbReference>
<evidence type="ECO:0000313" key="5">
    <source>
        <dbReference type="EMBL" id="KAA0146129.1"/>
    </source>
</evidence>
<evidence type="ECO:0000259" key="4">
    <source>
        <dbReference type="PROSITE" id="PS50222"/>
    </source>
</evidence>
<protein>
    <recommendedName>
        <fullName evidence="4">EF-hand domain-containing protein</fullName>
    </recommendedName>
</protein>
<dbReference type="InterPro" id="IPR011992">
    <property type="entry name" value="EF-hand-dom_pair"/>
</dbReference>
<dbReference type="PROSITE" id="PS00018">
    <property type="entry name" value="EF_HAND_1"/>
    <property type="match status" value="2"/>
</dbReference>
<keyword evidence="2" id="KW-0677">Repeat</keyword>
<accession>A0A5A8C0P5</accession>
<gene>
    <name evidence="5" type="ORF">FNF29_08231</name>
</gene>
<feature type="domain" description="EF-hand" evidence="4">
    <location>
        <begin position="358"/>
        <end position="393"/>
    </location>
</feature>
<feature type="domain" description="EF-hand" evidence="4">
    <location>
        <begin position="394"/>
        <end position="429"/>
    </location>
</feature>
<proteinExistence type="predicted"/>
<dbReference type="Pfam" id="PF13499">
    <property type="entry name" value="EF-hand_7"/>
    <property type="match status" value="2"/>
</dbReference>
<dbReference type="CDD" id="cd00051">
    <property type="entry name" value="EFh"/>
    <property type="match status" value="2"/>
</dbReference>
<reference evidence="5 6" key="1">
    <citation type="submission" date="2019-07" db="EMBL/GenBank/DDBJ databases">
        <title>Genomes of Cafeteria roenbergensis.</title>
        <authorList>
            <person name="Fischer M.G."/>
            <person name="Hackl T."/>
            <person name="Roman M."/>
        </authorList>
    </citation>
    <scope>NUCLEOTIDE SEQUENCE [LARGE SCALE GENOMIC DNA]</scope>
    <source>
        <strain evidence="5 6">BVI</strain>
    </source>
</reference>
<name>A0A5A8C0P5_CAFRO</name>
<organism evidence="5 6">
    <name type="scientific">Cafeteria roenbergensis</name>
    <name type="common">Marine flagellate</name>
    <dbReference type="NCBI Taxonomy" id="33653"/>
    <lineage>
        <taxon>Eukaryota</taxon>
        <taxon>Sar</taxon>
        <taxon>Stramenopiles</taxon>
        <taxon>Bigyra</taxon>
        <taxon>Opalozoa</taxon>
        <taxon>Bicosoecida</taxon>
        <taxon>Cafeteriaceae</taxon>
        <taxon>Cafeteria</taxon>
    </lineage>
</organism>
<keyword evidence="6" id="KW-1185">Reference proteome</keyword>
<dbReference type="SMART" id="SM00054">
    <property type="entry name" value="EFh"/>
    <property type="match status" value="4"/>
</dbReference>
<keyword evidence="3" id="KW-0106">Calcium</keyword>
<feature type="domain" description="EF-hand" evidence="4">
    <location>
        <begin position="430"/>
        <end position="465"/>
    </location>
</feature>
<dbReference type="Proteomes" id="UP000323011">
    <property type="component" value="Unassembled WGS sequence"/>
</dbReference>
<evidence type="ECO:0000313" key="6">
    <source>
        <dbReference type="Proteomes" id="UP000323011"/>
    </source>
</evidence>
<dbReference type="GO" id="GO:0005509">
    <property type="term" value="F:calcium ion binding"/>
    <property type="evidence" value="ECO:0007669"/>
    <property type="project" value="InterPro"/>
</dbReference>
<sequence length="600" mass="64647">MQFTPQQLSGGMRFTRGVLVGNWSEDRSLEDERGMDFEARKSRGDLMIKQRERLEAIALQRVPWSHSSDGTVRFGDSVMFSLAGSDESGRVSRHFLASNIWEEVNRINGTVQATATPKAGPTARSVFVVMRRPAAGSGLGATAAAAAAASTGRLPDAGMGATAGSTARAFGAGAAAVGGEPVRFGDRVCLATNPSLRADPATGVVAPPYFLASDRPNNVIGSGAGVTQDVFLAPRAGTLTEWRFAPADGNDAAWDGSPVPAGAEVCLVHCQTNQALAASETAPIATAFGRELPLYARTHKSSGIVTRDRPRPAQAPNRWAILLSEDAAAAEDRRDFRPLTADAIVDKVRLALRERGTYGIRALGKAFRILDDRRDGRLDREDLKWGLFDFGLRLSDEEFEMLLDAVDTSGDGLVSYDEFLLAVRGPMNERRRAVVEEAFRKLDRDGSGEVTAEDLAGVFSAKFDEGVRAGTRTEAQALREFLSQWDTLDADGRVTLDEFCRYYDDVSASVDSDDYFETMVRKCWRLPGADVAASAAGLARGKWVEVRLKSGARKDVFLEGLDSVPDSDKRAIMDALDDEGIFGVADVRALPERGVTAAAE</sequence>
<dbReference type="InterPro" id="IPR055325">
    <property type="entry name" value="CF161"/>
</dbReference>
<dbReference type="PANTHER" id="PTHR34524">
    <property type="entry name" value="CALCYPHOSIN"/>
    <property type="match status" value="1"/>
</dbReference>
<keyword evidence="1" id="KW-0479">Metal-binding</keyword>
<dbReference type="InterPro" id="IPR051581">
    <property type="entry name" value="Ca-bind"/>
</dbReference>
<evidence type="ECO:0000256" key="1">
    <source>
        <dbReference type="ARBA" id="ARBA00022723"/>
    </source>
</evidence>
<dbReference type="Gene3D" id="1.10.238.10">
    <property type="entry name" value="EF-hand"/>
    <property type="match status" value="2"/>
</dbReference>
<comment type="caution">
    <text evidence="5">The sequence shown here is derived from an EMBL/GenBank/DDBJ whole genome shotgun (WGS) entry which is preliminary data.</text>
</comment>
<dbReference type="AlphaFoldDB" id="A0A5A8C0P5"/>
<dbReference type="EMBL" id="VLTN01000099">
    <property type="protein sequence ID" value="KAA0146129.1"/>
    <property type="molecule type" value="Genomic_DNA"/>
</dbReference>
<evidence type="ECO:0000256" key="3">
    <source>
        <dbReference type="ARBA" id="ARBA00022837"/>
    </source>
</evidence>